<sequence length="176" mass="20192">MHLVICYADDMIIFGNGSVPSVTKLASLLDEFNKIKSKILNWKNKFLSAGGKLALIRAILKSLPIHTIAAIPIPKSVVRRIEKIITSFLWDVGAGKRYHWISWKAIYKPICDEGLGIGKLHQIVSAFRAKMAWKYLVDNSLWVRVMRSRYKDVEQNDSHCWNGFRDMIEGVRKESF</sequence>
<evidence type="ECO:0000313" key="2">
    <source>
        <dbReference type="Proteomes" id="UP000594263"/>
    </source>
</evidence>
<keyword evidence="2" id="KW-1185">Reference proteome</keyword>
<dbReference type="OMA" id="NIDSPAW"/>
<evidence type="ECO:0000313" key="1">
    <source>
        <dbReference type="EnsemblPlants" id="Kaladp0040s0074.1.v1.1"/>
    </source>
</evidence>
<protein>
    <recommendedName>
        <fullName evidence="3">Reverse transcriptase</fullName>
    </recommendedName>
</protein>
<reference evidence="1" key="1">
    <citation type="submission" date="2021-01" db="UniProtKB">
        <authorList>
            <consortium name="EnsemblPlants"/>
        </authorList>
    </citation>
    <scope>IDENTIFICATION</scope>
</reference>
<evidence type="ECO:0008006" key="3">
    <source>
        <dbReference type="Google" id="ProtNLM"/>
    </source>
</evidence>
<proteinExistence type="predicted"/>
<organism evidence="1 2">
    <name type="scientific">Kalanchoe fedtschenkoi</name>
    <name type="common">Lavender scallops</name>
    <name type="synonym">South American air plant</name>
    <dbReference type="NCBI Taxonomy" id="63787"/>
    <lineage>
        <taxon>Eukaryota</taxon>
        <taxon>Viridiplantae</taxon>
        <taxon>Streptophyta</taxon>
        <taxon>Embryophyta</taxon>
        <taxon>Tracheophyta</taxon>
        <taxon>Spermatophyta</taxon>
        <taxon>Magnoliopsida</taxon>
        <taxon>eudicotyledons</taxon>
        <taxon>Gunneridae</taxon>
        <taxon>Pentapetalae</taxon>
        <taxon>Saxifragales</taxon>
        <taxon>Crassulaceae</taxon>
        <taxon>Kalanchoe</taxon>
    </lineage>
</organism>
<dbReference type="EnsemblPlants" id="Kaladp0040s0074.1.v1.1">
    <property type="protein sequence ID" value="Kaladp0040s0074.1.v1.1"/>
    <property type="gene ID" value="Kaladp0040s0074.v1.1"/>
</dbReference>
<dbReference type="PANTHER" id="PTHR33116">
    <property type="entry name" value="REVERSE TRANSCRIPTASE ZINC-BINDING DOMAIN-CONTAINING PROTEIN-RELATED-RELATED"/>
    <property type="match status" value="1"/>
</dbReference>
<dbReference type="Proteomes" id="UP000594263">
    <property type="component" value="Unplaced"/>
</dbReference>
<dbReference type="AlphaFoldDB" id="A0A7N0TNA1"/>
<dbReference type="Gramene" id="Kaladp0040s0074.1.v1.1">
    <property type="protein sequence ID" value="Kaladp0040s0074.1.v1.1"/>
    <property type="gene ID" value="Kaladp0040s0074.v1.1"/>
</dbReference>
<accession>A0A7N0TNA1</accession>
<name>A0A7N0TNA1_KALFE</name>
<dbReference type="PANTHER" id="PTHR33116:SF78">
    <property type="entry name" value="OS12G0587133 PROTEIN"/>
    <property type="match status" value="1"/>
</dbReference>